<dbReference type="AlphaFoldDB" id="A0A239VDL0"/>
<evidence type="ECO:0000256" key="2">
    <source>
        <dbReference type="ARBA" id="ARBA00022723"/>
    </source>
</evidence>
<keyword evidence="4 9" id="KW-0418">Kinase</keyword>
<comment type="pathway">
    <text evidence="9">Carbohydrate metabolism; D-ribose degradation; D-ribose 5-phosphate from beta-D-ribopyranose: step 2/2.</text>
</comment>
<evidence type="ECO:0000256" key="8">
    <source>
        <dbReference type="ARBA" id="ARBA00023277"/>
    </source>
</evidence>
<dbReference type="InterPro" id="IPR029056">
    <property type="entry name" value="Ribokinase-like"/>
</dbReference>
<reference evidence="11 12" key="1">
    <citation type="submission" date="2017-06" db="EMBL/GenBank/DDBJ databases">
        <authorList>
            <consortium name="Pathogen Informatics"/>
        </authorList>
    </citation>
    <scope>NUCLEOTIDE SEQUENCE [LARGE SCALE GENOMIC DNA]</scope>
    <source>
        <strain evidence="11 12">NCTC13039</strain>
    </source>
</reference>
<feature type="binding site" evidence="9">
    <location>
        <position position="144"/>
    </location>
    <ligand>
        <name>substrate</name>
    </ligand>
</feature>
<comment type="caution">
    <text evidence="9">Lacks conserved residue(s) required for the propagation of feature annotation.</text>
</comment>
<dbReference type="KEGG" id="dco:SAMEA4475696_0792"/>
<dbReference type="GeneID" id="63459053"/>
<dbReference type="EMBL" id="LT906453">
    <property type="protein sequence ID" value="SNV19718.1"/>
    <property type="molecule type" value="Genomic_DNA"/>
</dbReference>
<feature type="binding site" evidence="9">
    <location>
        <position position="260"/>
    </location>
    <ligand>
        <name>K(+)</name>
        <dbReference type="ChEBI" id="CHEBI:29103"/>
    </ligand>
</feature>
<dbReference type="EC" id="2.7.1.15" evidence="9"/>
<dbReference type="RefSeq" id="WP_034401581.1">
    <property type="nucleotide sequence ID" value="NZ_JAAFNI010000001.1"/>
</dbReference>
<dbReference type="Proteomes" id="UP000242637">
    <property type="component" value="Chromosome 1"/>
</dbReference>
<comment type="cofactor">
    <cofactor evidence="9">
        <name>Mg(2+)</name>
        <dbReference type="ChEBI" id="CHEBI:18420"/>
    </cofactor>
    <text evidence="9">Requires a divalent cation, most likely magnesium in vivo, as an electrophilic catalyst to aid phosphoryl group transfer. It is the chelate of the metal and the nucleotide that is the actual substrate.</text>
</comment>
<evidence type="ECO:0000259" key="10">
    <source>
        <dbReference type="Pfam" id="PF00294"/>
    </source>
</evidence>
<comment type="activity regulation">
    <text evidence="9">Activated by a monovalent cation that binds near, but not in, the active site. The most likely occupant of the site in vivo is potassium. Ion binding induces a conformational change that may alter substrate affinity.</text>
</comment>
<comment type="subunit">
    <text evidence="9">Homodimer.</text>
</comment>
<evidence type="ECO:0000256" key="4">
    <source>
        <dbReference type="ARBA" id="ARBA00022777"/>
    </source>
</evidence>
<feature type="binding site" evidence="9">
    <location>
        <begin position="265"/>
        <end position="266"/>
    </location>
    <ligand>
        <name>ATP</name>
        <dbReference type="ChEBI" id="CHEBI:30616"/>
    </ligand>
</feature>
<feature type="binding site" evidence="9">
    <location>
        <position position="301"/>
    </location>
    <ligand>
        <name>K(+)</name>
        <dbReference type="ChEBI" id="CHEBI:29103"/>
    </ligand>
</feature>
<feature type="domain" description="Carbohydrate kinase PfkB" evidence="10">
    <location>
        <begin position="12"/>
        <end position="307"/>
    </location>
</feature>
<feature type="binding site" evidence="9">
    <location>
        <position position="266"/>
    </location>
    <ligand>
        <name>substrate</name>
    </ligand>
</feature>
<dbReference type="CDD" id="cd01174">
    <property type="entry name" value="ribokinase"/>
    <property type="match status" value="1"/>
</dbReference>
<evidence type="ECO:0000256" key="3">
    <source>
        <dbReference type="ARBA" id="ARBA00022741"/>
    </source>
</evidence>
<dbReference type="SUPFAM" id="SSF53613">
    <property type="entry name" value="Ribokinase-like"/>
    <property type="match status" value="1"/>
</dbReference>
<evidence type="ECO:0000313" key="12">
    <source>
        <dbReference type="Proteomes" id="UP000242637"/>
    </source>
</evidence>
<dbReference type="STRING" id="1121387.GCA_000429885_02315"/>
<dbReference type="PANTHER" id="PTHR10584">
    <property type="entry name" value="SUGAR KINASE"/>
    <property type="match status" value="1"/>
</dbReference>
<evidence type="ECO:0000256" key="5">
    <source>
        <dbReference type="ARBA" id="ARBA00022840"/>
    </source>
</evidence>
<evidence type="ECO:0000256" key="9">
    <source>
        <dbReference type="HAMAP-Rule" id="MF_01987"/>
    </source>
</evidence>
<keyword evidence="2 9" id="KW-0479">Metal-binding</keyword>
<sequence>MTNNHENTSHSRVVVFGSLNADLYARVERHPMPGETVLGTGGFSRPGGKGANQAVAAALAGASVTMVGAVGEDANAEVALSLLNKAGVDCTGVQVSPGPTGTAIIAVSGQGENLIIVIPGANGKVTPDDVPAIRDTDVLVLQGEIPVESIDAAAAAAVAAGARPVINLAPIVDVASATLLAANPLVVNEHEALAAADIVDPQRAGGVLAEDVYEMAENVADRLLQAGVESVVITLGGQGALVASAEGKEHVPGKTVEVVDTTGAGDCFVGFVAAGLATGMSLVEAATAANSAAARAVGAEGTQHSYPGWEELA</sequence>
<feature type="binding site" evidence="9">
    <location>
        <position position="188"/>
    </location>
    <ligand>
        <name>ATP</name>
        <dbReference type="ChEBI" id="CHEBI:30616"/>
    </ligand>
</feature>
<dbReference type="GO" id="GO:0019303">
    <property type="term" value="P:D-ribose catabolic process"/>
    <property type="evidence" value="ECO:0007669"/>
    <property type="project" value="UniProtKB-UniRule"/>
</dbReference>
<dbReference type="PRINTS" id="PR00990">
    <property type="entry name" value="RIBOKINASE"/>
</dbReference>
<keyword evidence="5 9" id="KW-0067">ATP-binding</keyword>
<feature type="active site" description="Proton acceptor" evidence="9">
    <location>
        <position position="266"/>
    </location>
</feature>
<dbReference type="OrthoDB" id="9775849at2"/>
<feature type="binding site" evidence="9">
    <location>
        <position position="296"/>
    </location>
    <ligand>
        <name>K(+)</name>
        <dbReference type="ChEBI" id="CHEBI:29103"/>
    </ligand>
</feature>
<dbReference type="GO" id="GO:0004747">
    <property type="term" value="F:ribokinase activity"/>
    <property type="evidence" value="ECO:0007669"/>
    <property type="project" value="UniProtKB-UniRule"/>
</dbReference>
<gene>
    <name evidence="9 11" type="primary">rbsK</name>
    <name evidence="11" type="ORF">SAMEA4475696_00792</name>
</gene>
<feature type="binding site" evidence="9">
    <location>
        <position position="262"/>
    </location>
    <ligand>
        <name>K(+)</name>
        <dbReference type="ChEBI" id="CHEBI:29103"/>
    </ligand>
</feature>
<accession>A0A239VDL0</accession>
<comment type="subcellular location">
    <subcellularLocation>
        <location evidence="9">Cytoplasm</location>
    </subcellularLocation>
</comment>
<evidence type="ECO:0000256" key="1">
    <source>
        <dbReference type="ARBA" id="ARBA00022679"/>
    </source>
</evidence>
<keyword evidence="8 9" id="KW-0119">Carbohydrate metabolism</keyword>
<dbReference type="InterPro" id="IPR011611">
    <property type="entry name" value="PfkB_dom"/>
</dbReference>
<dbReference type="InterPro" id="IPR011877">
    <property type="entry name" value="Ribokinase"/>
</dbReference>
<protein>
    <recommendedName>
        <fullName evidence="9">Ribokinase</fullName>
        <shortName evidence="9">RK</shortName>
        <ecNumber evidence="9">2.7.1.15</ecNumber>
    </recommendedName>
</protein>
<feature type="binding site" evidence="9">
    <location>
        <position position="305"/>
    </location>
    <ligand>
        <name>K(+)</name>
        <dbReference type="ChEBI" id="CHEBI:29103"/>
    </ligand>
</feature>
<dbReference type="Gene3D" id="3.40.1190.20">
    <property type="match status" value="1"/>
</dbReference>
<name>A0A239VDL0_9MICO</name>
<feature type="binding site" evidence="9">
    <location>
        <begin position="48"/>
        <end position="52"/>
    </location>
    <ligand>
        <name>substrate</name>
    </ligand>
</feature>
<dbReference type="InterPro" id="IPR002139">
    <property type="entry name" value="Ribo/fructo_kinase"/>
</dbReference>
<dbReference type="GO" id="GO:0005524">
    <property type="term" value="F:ATP binding"/>
    <property type="evidence" value="ECO:0007669"/>
    <property type="project" value="UniProtKB-UniRule"/>
</dbReference>
<feature type="binding site" evidence="9">
    <location>
        <position position="290"/>
    </location>
    <ligand>
        <name>ATP</name>
        <dbReference type="ChEBI" id="CHEBI:30616"/>
    </ligand>
</feature>
<feature type="binding site" evidence="9">
    <location>
        <begin position="20"/>
        <end position="22"/>
    </location>
    <ligand>
        <name>substrate</name>
    </ligand>
</feature>
<proteinExistence type="inferred from homology"/>
<feature type="binding site" evidence="9">
    <location>
        <position position="299"/>
    </location>
    <ligand>
        <name>K(+)</name>
        <dbReference type="ChEBI" id="CHEBI:29103"/>
    </ligand>
</feature>
<dbReference type="Pfam" id="PF00294">
    <property type="entry name" value="PfkB"/>
    <property type="match status" value="1"/>
</dbReference>
<dbReference type="HAMAP" id="MF_01987">
    <property type="entry name" value="Ribokinase"/>
    <property type="match status" value="1"/>
</dbReference>
<dbReference type="GO" id="GO:0005829">
    <property type="term" value="C:cytosol"/>
    <property type="evidence" value="ECO:0007669"/>
    <property type="project" value="TreeGrafter"/>
</dbReference>
<comment type="similarity">
    <text evidence="9">Belongs to the carbohydrate kinase PfkB family. Ribokinase subfamily.</text>
</comment>
<keyword evidence="3 9" id="KW-0547">Nucleotide-binding</keyword>
<feature type="binding site" evidence="9">
    <location>
        <begin position="234"/>
        <end position="239"/>
    </location>
    <ligand>
        <name>ATP</name>
        <dbReference type="ChEBI" id="CHEBI:30616"/>
    </ligand>
</feature>
<comment type="catalytic activity">
    <reaction evidence="9">
        <text>D-ribose + ATP = D-ribose 5-phosphate + ADP + H(+)</text>
        <dbReference type="Rhea" id="RHEA:13697"/>
        <dbReference type="ChEBI" id="CHEBI:15378"/>
        <dbReference type="ChEBI" id="CHEBI:30616"/>
        <dbReference type="ChEBI" id="CHEBI:47013"/>
        <dbReference type="ChEBI" id="CHEBI:78346"/>
        <dbReference type="ChEBI" id="CHEBI:456216"/>
        <dbReference type="EC" id="2.7.1.15"/>
    </reaction>
</comment>
<keyword evidence="1 9" id="KW-0808">Transferase</keyword>
<keyword evidence="6 9" id="KW-0460">Magnesium</keyword>
<dbReference type="PANTHER" id="PTHR10584:SF166">
    <property type="entry name" value="RIBOKINASE"/>
    <property type="match status" value="1"/>
</dbReference>
<dbReference type="UniPathway" id="UPA00916">
    <property type="reaction ID" value="UER00889"/>
</dbReference>
<evidence type="ECO:0000256" key="6">
    <source>
        <dbReference type="ARBA" id="ARBA00022842"/>
    </source>
</evidence>
<keyword evidence="7 9" id="KW-0630">Potassium</keyword>
<organism evidence="11 12">
    <name type="scientific">Dermatophilus congolensis</name>
    <dbReference type="NCBI Taxonomy" id="1863"/>
    <lineage>
        <taxon>Bacteria</taxon>
        <taxon>Bacillati</taxon>
        <taxon>Actinomycetota</taxon>
        <taxon>Actinomycetes</taxon>
        <taxon>Micrococcales</taxon>
        <taxon>Dermatophilaceae</taxon>
        <taxon>Dermatophilus</taxon>
    </lineage>
</organism>
<keyword evidence="9" id="KW-0963">Cytoplasm</keyword>
<comment type="function">
    <text evidence="9">Catalyzes the phosphorylation of ribose at O-5 in a reaction requiring ATP and magnesium. The resulting D-ribose-5-phosphate can then be used either for sythesis of nucleotides, histidine, and tryptophan, or as a component of the pentose phosphate pathway.</text>
</comment>
<evidence type="ECO:0000256" key="7">
    <source>
        <dbReference type="ARBA" id="ARBA00022958"/>
    </source>
</evidence>
<evidence type="ECO:0000313" key="11">
    <source>
        <dbReference type="EMBL" id="SNV19718.1"/>
    </source>
</evidence>
<keyword evidence="12" id="KW-1185">Reference proteome</keyword>
<dbReference type="GO" id="GO:0046872">
    <property type="term" value="F:metal ion binding"/>
    <property type="evidence" value="ECO:0007669"/>
    <property type="project" value="UniProtKB-KW"/>
</dbReference>